<comment type="subcellular location">
    <subcellularLocation>
        <location evidence="1">Cytoplasm</location>
    </subcellularLocation>
</comment>
<dbReference type="GO" id="GO:0003723">
    <property type="term" value="F:RNA binding"/>
    <property type="evidence" value="ECO:0007669"/>
    <property type="project" value="UniProtKB-KW"/>
</dbReference>
<evidence type="ECO:0000259" key="7">
    <source>
        <dbReference type="PROSITE" id="PS50988"/>
    </source>
</evidence>
<organism evidence="8 9">
    <name type="scientific">Hydrogenophaga taeniospiralis CCUG 15921</name>
    <dbReference type="NCBI Taxonomy" id="1281780"/>
    <lineage>
        <taxon>Bacteria</taxon>
        <taxon>Pseudomonadati</taxon>
        <taxon>Pseudomonadota</taxon>
        <taxon>Betaproteobacteria</taxon>
        <taxon>Burkholderiales</taxon>
        <taxon>Comamonadaceae</taxon>
        <taxon>Hydrogenophaga</taxon>
    </lineage>
</organism>
<dbReference type="Gene3D" id="3.40.50.410">
    <property type="entry name" value="von Willebrand factor, type A domain"/>
    <property type="match status" value="1"/>
</dbReference>
<keyword evidence="4" id="KW-0479">Metal-binding</keyword>
<feature type="domain" description="TROVE" evidence="7">
    <location>
        <begin position="26"/>
        <end position="335"/>
    </location>
</feature>
<keyword evidence="5" id="KW-0694">RNA-binding</keyword>
<name>A0A9X4SFM6_9BURK</name>
<evidence type="ECO:0000256" key="4">
    <source>
        <dbReference type="ARBA" id="ARBA00022723"/>
    </source>
</evidence>
<dbReference type="InterPro" id="IPR036465">
    <property type="entry name" value="vWFA_dom_sf"/>
</dbReference>
<gene>
    <name evidence="8" type="ORF">H010_12899</name>
</gene>
<protein>
    <submittedName>
        <fullName evidence="8">TROVE domain-containing protein</fullName>
    </submittedName>
</protein>
<evidence type="ECO:0000313" key="9">
    <source>
        <dbReference type="Proteomes" id="UP001152876"/>
    </source>
</evidence>
<dbReference type="PANTHER" id="PTHR14202">
    <property type="entry name" value="60 KDA RIBONUCLEOPROTEIN SSA/RO"/>
    <property type="match status" value="1"/>
</dbReference>
<dbReference type="GO" id="GO:0005737">
    <property type="term" value="C:cytoplasm"/>
    <property type="evidence" value="ECO:0007669"/>
    <property type="project" value="UniProtKB-SubCell"/>
</dbReference>
<evidence type="ECO:0000313" key="8">
    <source>
        <dbReference type="EMBL" id="MDG5976156.1"/>
    </source>
</evidence>
<dbReference type="InterPro" id="IPR008858">
    <property type="entry name" value="TROVE_dom"/>
</dbReference>
<dbReference type="GO" id="GO:1990904">
    <property type="term" value="C:ribonucleoprotein complex"/>
    <property type="evidence" value="ECO:0007669"/>
    <property type="project" value="UniProtKB-KW"/>
</dbReference>
<dbReference type="PROSITE" id="PS50988">
    <property type="entry name" value="TROVE"/>
    <property type="match status" value="1"/>
</dbReference>
<keyword evidence="6" id="KW-0687">Ribonucleoprotein</keyword>
<sequence>MHTENNMVNTQLFQTLKGQLLPQATALNQAGAPAYALSPQHQLAQIAATGCLSQTFYADAQSQLDAVQALAAQVEPAFVAQTAVYARQAAFMKDMPVLLASLLAVRDVNLLSQVFGRAVDNGKTLRGFVQMLRSGALGRKSLGSRPKKLVQQWLLNASEKQLLNAAVGNTPSLADVVKMVHPKPTEAWRAAWFAWLISKPFDEAALPPATQAFERFKRALAQGEVTVVPDVPFQMLTALALQPAHWAQIARAGSWQMVRQNLNTFARHGVFEQPGMTEVVAAKLRDPVAVAKARVFPYQLMAAFKASGEGVPAAVREALQDAMEAALVNVPALEGQVVVCPDVSGSMGSAVTGHRAGATSSVRCIDVAALVAAAVLRKNPQARVLPFERDVVKLSLNPRDSVMTNAQALAAIGGGGTNCSAPLALLNQERAKVDLVVLVSDNESWVDARRGGATQTLIEWGKLKQRCPQARLVCVDIQPGSTTQAVERADILNVGGFSDAVFTMLAQFAKGNAGADHWVGEIQKVSLAQQYSDECVVAWRMPVGLHPNCLVSPLVCRHAGAVERKIFLREC</sequence>
<dbReference type="InterPro" id="IPR040322">
    <property type="entry name" value="TROVE2"/>
</dbReference>
<evidence type="ECO:0000256" key="6">
    <source>
        <dbReference type="ARBA" id="ARBA00023274"/>
    </source>
</evidence>
<dbReference type="InterPro" id="IPR056800">
    <property type="entry name" value="vWA_Ro60"/>
</dbReference>
<reference evidence="8" key="1">
    <citation type="submission" date="2013-01" db="EMBL/GenBank/DDBJ databases">
        <title>Genome draft of Hydrogenophaga taeniospiralis 2K1.</title>
        <authorList>
            <person name="Gomila M."/>
            <person name="Lalucat J."/>
        </authorList>
    </citation>
    <scope>NUCLEOTIDE SEQUENCE</scope>
    <source>
        <strain evidence="8">CCUG 15921</strain>
    </source>
</reference>
<dbReference type="Proteomes" id="UP001152876">
    <property type="component" value="Unassembled WGS sequence"/>
</dbReference>
<dbReference type="InterPro" id="IPR037214">
    <property type="entry name" value="TROVE_dom_sf"/>
</dbReference>
<comment type="similarity">
    <text evidence="2">Belongs to the Ro 60 kDa family.</text>
</comment>
<dbReference type="PANTHER" id="PTHR14202:SF0">
    <property type="entry name" value="RNA-BINDING PROTEIN RO60"/>
    <property type="match status" value="1"/>
</dbReference>
<dbReference type="GO" id="GO:0046872">
    <property type="term" value="F:metal ion binding"/>
    <property type="evidence" value="ECO:0007669"/>
    <property type="project" value="UniProtKB-KW"/>
</dbReference>
<keyword evidence="9" id="KW-1185">Reference proteome</keyword>
<accession>A0A9X4SFM6</accession>
<comment type="caution">
    <text evidence="8">The sequence shown here is derived from an EMBL/GenBank/DDBJ whole genome shotgun (WGS) entry which is preliminary data.</text>
</comment>
<dbReference type="SUPFAM" id="SSF140864">
    <property type="entry name" value="TROVE domain-like"/>
    <property type="match status" value="1"/>
</dbReference>
<dbReference type="EMBL" id="AOGK01000010">
    <property type="protein sequence ID" value="MDG5976156.1"/>
    <property type="molecule type" value="Genomic_DNA"/>
</dbReference>
<evidence type="ECO:0000256" key="3">
    <source>
        <dbReference type="ARBA" id="ARBA00022490"/>
    </source>
</evidence>
<keyword evidence="3" id="KW-0963">Cytoplasm</keyword>
<dbReference type="AlphaFoldDB" id="A0A9X4SFM6"/>
<dbReference type="Pfam" id="PF25045">
    <property type="entry name" value="vWA_Ro60"/>
    <property type="match status" value="1"/>
</dbReference>
<proteinExistence type="inferred from homology"/>
<evidence type="ECO:0000256" key="2">
    <source>
        <dbReference type="ARBA" id="ARBA00007814"/>
    </source>
</evidence>
<dbReference type="SUPFAM" id="SSF53300">
    <property type="entry name" value="vWA-like"/>
    <property type="match status" value="1"/>
</dbReference>
<evidence type="ECO:0000256" key="1">
    <source>
        <dbReference type="ARBA" id="ARBA00004496"/>
    </source>
</evidence>
<evidence type="ECO:0000256" key="5">
    <source>
        <dbReference type="ARBA" id="ARBA00022884"/>
    </source>
</evidence>